<gene>
    <name evidence="5" type="ORF">ENV82_02790</name>
</gene>
<keyword evidence="1" id="KW-0963">Cytoplasm</keyword>
<dbReference type="SUPFAM" id="SSF54637">
    <property type="entry name" value="Thioesterase/thiol ester dehydrase-isomerase"/>
    <property type="match status" value="1"/>
</dbReference>
<evidence type="ECO:0000256" key="4">
    <source>
        <dbReference type="ARBA" id="ARBA00023098"/>
    </source>
</evidence>
<keyword evidence="3" id="KW-0276">Fatty acid metabolism</keyword>
<dbReference type="GO" id="GO:0016787">
    <property type="term" value="F:hydrolase activity"/>
    <property type="evidence" value="ECO:0007669"/>
    <property type="project" value="UniProtKB-KW"/>
</dbReference>
<sequence>MSFNCFVCGKENPKGLRLDIQLKDGIAYAEFALGKEYEGYPNILHGGIIAAILDDVMANTKFLEGYILYTVELNVKYLKHCLVGEKLFAFGYAKEIHYNILQTSGEIKDISNGIRATATGKYYIKGVNKL</sequence>
<accession>A0A7C4Y3Z6</accession>
<comment type="caution">
    <text evidence="5">The sequence shown here is derived from an EMBL/GenBank/DDBJ whole genome shotgun (WGS) entry which is preliminary data.</text>
</comment>
<evidence type="ECO:0000256" key="2">
    <source>
        <dbReference type="ARBA" id="ARBA00022801"/>
    </source>
</evidence>
<keyword evidence="4" id="KW-0443">Lipid metabolism</keyword>
<dbReference type="PANTHER" id="PTHR12418:SF19">
    <property type="entry name" value="ACYL-COENZYME A THIOESTERASE THEM4"/>
    <property type="match status" value="1"/>
</dbReference>
<name>A0A7C4Y3Z6_9BACT</name>
<dbReference type="AlphaFoldDB" id="A0A7C4Y3Z6"/>
<organism evidence="5">
    <name type="scientific">Caldisericum exile</name>
    <dbReference type="NCBI Taxonomy" id="693075"/>
    <lineage>
        <taxon>Bacteria</taxon>
        <taxon>Pseudomonadati</taxon>
        <taxon>Caldisericota/Cryosericota group</taxon>
        <taxon>Caldisericota</taxon>
        <taxon>Caldisericia</taxon>
        <taxon>Caldisericales</taxon>
        <taxon>Caldisericaceae</taxon>
        <taxon>Caldisericum</taxon>
    </lineage>
</organism>
<evidence type="ECO:0000256" key="3">
    <source>
        <dbReference type="ARBA" id="ARBA00022832"/>
    </source>
</evidence>
<dbReference type="PANTHER" id="PTHR12418">
    <property type="entry name" value="ACYL-COENZYME A THIOESTERASE THEM4"/>
    <property type="match status" value="1"/>
</dbReference>
<proteinExistence type="predicted"/>
<evidence type="ECO:0000313" key="5">
    <source>
        <dbReference type="EMBL" id="HGW60341.1"/>
    </source>
</evidence>
<dbReference type="InterPro" id="IPR029069">
    <property type="entry name" value="HotDog_dom_sf"/>
</dbReference>
<protein>
    <submittedName>
        <fullName evidence="5">PaaI family thioesterase</fullName>
    </submittedName>
</protein>
<dbReference type="CDD" id="cd03443">
    <property type="entry name" value="PaaI_thioesterase"/>
    <property type="match status" value="1"/>
</dbReference>
<dbReference type="EMBL" id="DTHV01000091">
    <property type="protein sequence ID" value="HGW60341.1"/>
    <property type="molecule type" value="Genomic_DNA"/>
</dbReference>
<dbReference type="Gene3D" id="3.10.129.10">
    <property type="entry name" value="Hotdog Thioesterase"/>
    <property type="match status" value="1"/>
</dbReference>
<reference evidence="5" key="1">
    <citation type="journal article" date="2020" name="mSystems">
        <title>Genome- and Community-Level Interaction Insights into Carbon Utilization and Element Cycling Functions of Hydrothermarchaeota in Hydrothermal Sediment.</title>
        <authorList>
            <person name="Zhou Z."/>
            <person name="Liu Y."/>
            <person name="Xu W."/>
            <person name="Pan J."/>
            <person name="Luo Z.H."/>
            <person name="Li M."/>
        </authorList>
    </citation>
    <scope>NUCLEOTIDE SEQUENCE [LARGE SCALE GENOMIC DNA]</scope>
    <source>
        <strain evidence="5">SpSt-794</strain>
    </source>
</reference>
<dbReference type="GO" id="GO:0006631">
    <property type="term" value="P:fatty acid metabolic process"/>
    <property type="evidence" value="ECO:0007669"/>
    <property type="project" value="UniProtKB-KW"/>
</dbReference>
<keyword evidence="2" id="KW-0378">Hydrolase</keyword>
<evidence type="ECO:0000256" key="1">
    <source>
        <dbReference type="ARBA" id="ARBA00022490"/>
    </source>
</evidence>
<dbReference type="InterPro" id="IPR052365">
    <property type="entry name" value="THEM4/THEM5_acyl-CoA_thioest"/>
</dbReference>